<feature type="domain" description="WRKY" evidence="1">
    <location>
        <begin position="131"/>
        <end position="171"/>
    </location>
</feature>
<feature type="non-terminal residue" evidence="2">
    <location>
        <position position="197"/>
    </location>
</feature>
<evidence type="ECO:0000313" key="3">
    <source>
        <dbReference type="Proteomes" id="UP001341840"/>
    </source>
</evidence>
<keyword evidence="3" id="KW-1185">Reference proteome</keyword>
<evidence type="ECO:0000313" key="2">
    <source>
        <dbReference type="EMBL" id="MED6196972.1"/>
    </source>
</evidence>
<name>A0ABU6XFZ2_9FABA</name>
<protein>
    <recommendedName>
        <fullName evidence="1">WRKY domain-containing protein</fullName>
    </recommendedName>
</protein>
<gene>
    <name evidence="2" type="ORF">PIB30_052327</name>
</gene>
<proteinExistence type="predicted"/>
<comment type="caution">
    <text evidence="2">The sequence shown here is derived from an EMBL/GenBank/DDBJ whole genome shotgun (WGS) entry which is preliminary data.</text>
</comment>
<dbReference type="EMBL" id="JASCZI010211827">
    <property type="protein sequence ID" value="MED6196972.1"/>
    <property type="molecule type" value="Genomic_DNA"/>
</dbReference>
<dbReference type="Pfam" id="PF03101">
    <property type="entry name" value="FAR1"/>
    <property type="match status" value="1"/>
</dbReference>
<dbReference type="Proteomes" id="UP001341840">
    <property type="component" value="Unassembled WGS sequence"/>
</dbReference>
<reference evidence="2 3" key="1">
    <citation type="journal article" date="2023" name="Plants (Basel)">
        <title>Bridging the Gap: Combining Genomics and Transcriptomics Approaches to Understand Stylosanthes scabra, an Orphan Legume from the Brazilian Caatinga.</title>
        <authorList>
            <person name="Ferreira-Neto J.R.C."/>
            <person name="da Silva M.D."/>
            <person name="Binneck E."/>
            <person name="de Melo N.F."/>
            <person name="da Silva R.H."/>
            <person name="de Melo A.L.T.M."/>
            <person name="Pandolfi V."/>
            <person name="Bustamante F.O."/>
            <person name="Brasileiro-Vidal A.C."/>
            <person name="Benko-Iseppon A.M."/>
        </authorList>
    </citation>
    <scope>NUCLEOTIDE SEQUENCE [LARGE SCALE GENOMIC DNA]</scope>
    <source>
        <tissue evidence="2">Leaves</tissue>
    </source>
</reference>
<organism evidence="2 3">
    <name type="scientific">Stylosanthes scabra</name>
    <dbReference type="NCBI Taxonomy" id="79078"/>
    <lineage>
        <taxon>Eukaryota</taxon>
        <taxon>Viridiplantae</taxon>
        <taxon>Streptophyta</taxon>
        <taxon>Embryophyta</taxon>
        <taxon>Tracheophyta</taxon>
        <taxon>Spermatophyta</taxon>
        <taxon>Magnoliopsida</taxon>
        <taxon>eudicotyledons</taxon>
        <taxon>Gunneridae</taxon>
        <taxon>Pentapetalae</taxon>
        <taxon>rosids</taxon>
        <taxon>fabids</taxon>
        <taxon>Fabales</taxon>
        <taxon>Fabaceae</taxon>
        <taxon>Papilionoideae</taxon>
        <taxon>50 kb inversion clade</taxon>
        <taxon>dalbergioids sensu lato</taxon>
        <taxon>Dalbergieae</taxon>
        <taxon>Pterocarpus clade</taxon>
        <taxon>Stylosanthes</taxon>
    </lineage>
</organism>
<evidence type="ECO:0000259" key="1">
    <source>
        <dbReference type="PROSITE" id="PS50811"/>
    </source>
</evidence>
<sequence length="197" mass="22807">MDSVNLDCLTPVDHLSEDHEQISQECYNVGVEPPYDDPMNPSSEPCPVNSVIEEVPDHSHISEDEIPRTGMCFDFLEEAHDFYKNYAEKVGFVIKIRNTNHVKNAKGEKIPINQLIHCNREGNRMSRAKAPRRLKKITAAMCNARVYVKFNKDNTKWFYSIVEGKHSHHCSPKKSIHYHDYRHLSMHAKCVIEDNDE</sequence>
<dbReference type="InterPro" id="IPR004330">
    <property type="entry name" value="FAR1_DNA_bnd_dom"/>
</dbReference>
<dbReference type="PROSITE" id="PS50811">
    <property type="entry name" value="WRKY"/>
    <property type="match status" value="1"/>
</dbReference>
<dbReference type="InterPro" id="IPR003657">
    <property type="entry name" value="WRKY_dom"/>
</dbReference>
<accession>A0ABU6XFZ2</accession>
<dbReference type="PANTHER" id="PTHR46328">
    <property type="entry name" value="FAR-RED IMPAIRED RESPONSIVE (FAR1) FAMILY PROTEIN-RELATED"/>
    <property type="match status" value="1"/>
</dbReference>